<feature type="compositionally biased region" description="Polar residues" evidence="1">
    <location>
        <begin position="896"/>
        <end position="905"/>
    </location>
</feature>
<feature type="compositionally biased region" description="Polar residues" evidence="1">
    <location>
        <begin position="1065"/>
        <end position="1096"/>
    </location>
</feature>
<evidence type="ECO:0000313" key="3">
    <source>
        <dbReference type="Proteomes" id="UP000054477"/>
    </source>
</evidence>
<feature type="compositionally biased region" description="Low complexity" evidence="1">
    <location>
        <begin position="970"/>
        <end position="981"/>
    </location>
</feature>
<proteinExistence type="predicted"/>
<feature type="region of interest" description="Disordered" evidence="1">
    <location>
        <begin position="574"/>
        <end position="678"/>
    </location>
</feature>
<accession>A0A0C9YHF2</accession>
<feature type="compositionally biased region" description="Polar residues" evidence="1">
    <location>
        <begin position="867"/>
        <end position="886"/>
    </location>
</feature>
<reference evidence="3" key="2">
    <citation type="submission" date="2015-01" db="EMBL/GenBank/DDBJ databases">
        <title>Evolutionary Origins and Diversification of the Mycorrhizal Mutualists.</title>
        <authorList>
            <consortium name="DOE Joint Genome Institute"/>
            <consortium name="Mycorrhizal Genomics Consortium"/>
            <person name="Kohler A."/>
            <person name="Kuo A."/>
            <person name="Nagy L.G."/>
            <person name="Floudas D."/>
            <person name="Copeland A."/>
            <person name="Barry K.W."/>
            <person name="Cichocki N."/>
            <person name="Veneault-Fourrey C."/>
            <person name="LaButti K."/>
            <person name="Lindquist E.A."/>
            <person name="Lipzen A."/>
            <person name="Lundell T."/>
            <person name="Morin E."/>
            <person name="Murat C."/>
            <person name="Riley R."/>
            <person name="Ohm R."/>
            <person name="Sun H."/>
            <person name="Tunlid A."/>
            <person name="Henrissat B."/>
            <person name="Grigoriev I.V."/>
            <person name="Hibbett D.S."/>
            <person name="Martin F."/>
        </authorList>
    </citation>
    <scope>NUCLEOTIDE SEQUENCE [LARGE SCALE GENOMIC DNA]</scope>
    <source>
        <strain evidence="3">LaAM-08-1</strain>
    </source>
</reference>
<reference evidence="2 3" key="1">
    <citation type="submission" date="2014-04" db="EMBL/GenBank/DDBJ databases">
        <authorList>
            <consortium name="DOE Joint Genome Institute"/>
            <person name="Kuo A."/>
            <person name="Kohler A."/>
            <person name="Nagy L.G."/>
            <person name="Floudas D."/>
            <person name="Copeland A."/>
            <person name="Barry K.W."/>
            <person name="Cichocki N."/>
            <person name="Veneault-Fourrey C."/>
            <person name="LaButti K."/>
            <person name="Lindquist E.A."/>
            <person name="Lipzen A."/>
            <person name="Lundell T."/>
            <person name="Morin E."/>
            <person name="Murat C."/>
            <person name="Sun H."/>
            <person name="Tunlid A."/>
            <person name="Henrissat B."/>
            <person name="Grigoriev I.V."/>
            <person name="Hibbett D.S."/>
            <person name="Martin F."/>
            <person name="Nordberg H.P."/>
            <person name="Cantor M.N."/>
            <person name="Hua S.X."/>
        </authorList>
    </citation>
    <scope>NUCLEOTIDE SEQUENCE [LARGE SCALE GENOMIC DNA]</scope>
    <source>
        <strain evidence="2 3">LaAM-08-1</strain>
    </source>
</reference>
<feature type="compositionally biased region" description="Polar residues" evidence="1">
    <location>
        <begin position="574"/>
        <end position="595"/>
    </location>
</feature>
<feature type="region of interest" description="Disordered" evidence="1">
    <location>
        <begin position="322"/>
        <end position="358"/>
    </location>
</feature>
<evidence type="ECO:0000313" key="2">
    <source>
        <dbReference type="EMBL" id="KIK09797.1"/>
    </source>
</evidence>
<keyword evidence="3" id="KW-1185">Reference proteome</keyword>
<protein>
    <submittedName>
        <fullName evidence="2">Uncharacterized protein</fullName>
    </submittedName>
</protein>
<name>A0A0C9YHF2_9AGAR</name>
<dbReference type="AlphaFoldDB" id="A0A0C9YHF2"/>
<feature type="region of interest" description="Disordered" evidence="1">
    <location>
        <begin position="272"/>
        <end position="292"/>
    </location>
</feature>
<sequence>MFSFQPISLVRAAISGSRLSQSISAVSLGAIDVDYFLESLESAGSTIFPKLLGGPAPVVPKYIAPTPNAAAVRKAKPAPSSASYNILASRNLSLKRRIRSLEADNLTLSTAVQYLDQKLIDVKDDHEHAKMMLTSDLGALEHEMAELKAKYYTEISDGRALRKRAKDDNDELVVLRDKLAQAEKFISAMVEMNAGEPVLRLAQAFKDGKTIEDALIDSIKDAANNGGSIWSRIMPGIVELGTPDYPSVPFNSHQKALGELQDRENAIQICKQPAQTVPIPSPNATSSSLDDEDDTICDAVFEEQEHQPHIFEDPFSCSKNDKDIFSNPLSMPSSSAGSDTASSLDNTTRPPSDEVDFNQSIDFFSSSDSLVETPTKPSAKALSKRRATVMKNKRVSTSPICSPKFRKVVPRVPDELFTLTDSKGRRVMSLDTNLASSTMPPCEPAIGVPRKAVPNTKLSTAAQSDSSDLFTKTEDEAQLAEPCVLSSSVRIVEVVAKPGPSSPALQTTLDSSATTAKGDSFLAVQALQSLERICAAFSSDTLGSLEMTETGSESESELDVETLLSTLEARTQEISSISDAGNTSSGSPTTPQTKKNVADQDDTPKAPMISKFGSPRSIPSPSSSKMKQPSYRSPAALSKAVPTRLPTLLPHTVFRDPASAPKPRIDRTQQSPNIPSMPLSSMHAVGPLIGSDSPRASGHAISTPSTCDFLPTASQPPLAESLSPLERRIHYVLEPTQPLRIVKKSAKKPIPVLQSPPLSDVIPPTVNNSSPSGLAMNMAIPSNHDPVPAASHTRHSNISQTPLAESLNPVQRRIQYVLEPTQPLRIVKKSAQKPFLATQRPPLSNVTNIAAPTSSAKSSIDKLKPPSVNTAGSKNENRPPTASKSRPISKIASVISPASTRSLTRSTHKTIDSNDFGSITIIRNDPKTPPLTSIPKLTSRKTQNDDIPNNAATARPKKQSASPPLRTALDSNSAPSPSASDRQPILKSNLRLSISSLASRAHQVTWSPRAVEVLATNATSSTPSCPTKMPMRVNAQSSFQVDAKNIHSPLAKLRMSLSPSMRGVSGNNDSNKLRATQNAATPSGTTNIIGQRTTATPSRGILRRLSAAIS</sequence>
<dbReference type="OrthoDB" id="2798624at2759"/>
<dbReference type="Proteomes" id="UP000054477">
    <property type="component" value="Unassembled WGS sequence"/>
</dbReference>
<feature type="compositionally biased region" description="Polar residues" evidence="1">
    <location>
        <begin position="845"/>
        <end position="858"/>
    </location>
</feature>
<feature type="region of interest" description="Disordered" evidence="1">
    <location>
        <begin position="845"/>
        <end position="984"/>
    </location>
</feature>
<dbReference type="EMBL" id="KN838537">
    <property type="protein sequence ID" value="KIK09797.1"/>
    <property type="molecule type" value="Genomic_DNA"/>
</dbReference>
<feature type="compositionally biased region" description="Low complexity" evidence="1">
    <location>
        <begin position="330"/>
        <end position="343"/>
    </location>
</feature>
<feature type="region of interest" description="Disordered" evidence="1">
    <location>
        <begin position="1060"/>
        <end position="1096"/>
    </location>
</feature>
<dbReference type="HOGENOM" id="CLU_281586_0_0_1"/>
<feature type="compositionally biased region" description="Low complexity" evidence="1">
    <location>
        <begin position="614"/>
        <end position="630"/>
    </location>
</feature>
<organism evidence="2 3">
    <name type="scientific">Laccaria amethystina LaAM-08-1</name>
    <dbReference type="NCBI Taxonomy" id="1095629"/>
    <lineage>
        <taxon>Eukaryota</taxon>
        <taxon>Fungi</taxon>
        <taxon>Dikarya</taxon>
        <taxon>Basidiomycota</taxon>
        <taxon>Agaricomycotina</taxon>
        <taxon>Agaricomycetes</taxon>
        <taxon>Agaricomycetidae</taxon>
        <taxon>Agaricales</taxon>
        <taxon>Agaricineae</taxon>
        <taxon>Hydnangiaceae</taxon>
        <taxon>Laccaria</taxon>
    </lineage>
</organism>
<evidence type="ECO:0000256" key="1">
    <source>
        <dbReference type="SAM" id="MobiDB-lite"/>
    </source>
</evidence>
<gene>
    <name evidence="2" type="ORF">K443DRAFT_127202</name>
</gene>
<dbReference type="STRING" id="1095629.A0A0C9YHF2"/>